<feature type="region of interest" description="Disordered" evidence="1">
    <location>
        <begin position="1"/>
        <end position="21"/>
    </location>
</feature>
<sequence>MTGPSVDGTKYSKAGWGDRDKIPAANAATKPILYPIRAYHT</sequence>
<reference evidence="2" key="1">
    <citation type="submission" date="2014-09" db="EMBL/GenBank/DDBJ databases">
        <authorList>
            <person name="Magalhaes I.L.F."/>
            <person name="Oliveira U."/>
            <person name="Santos F.R."/>
            <person name="Vidigal T.H.D.A."/>
            <person name="Brescovit A.D."/>
            <person name="Santos A.J."/>
        </authorList>
    </citation>
    <scope>NUCLEOTIDE SEQUENCE</scope>
    <source>
        <tissue evidence="2">Shoot tissue taken approximately 20 cm above the soil surface</tissue>
    </source>
</reference>
<name>A0A0A9H7F6_ARUDO</name>
<dbReference type="AlphaFoldDB" id="A0A0A9H7F6"/>
<accession>A0A0A9H7F6</accession>
<evidence type="ECO:0000313" key="2">
    <source>
        <dbReference type="EMBL" id="JAE31739.1"/>
    </source>
</evidence>
<evidence type="ECO:0000256" key="1">
    <source>
        <dbReference type="SAM" id="MobiDB-lite"/>
    </source>
</evidence>
<organism evidence="2">
    <name type="scientific">Arundo donax</name>
    <name type="common">Giant reed</name>
    <name type="synonym">Donax arundinaceus</name>
    <dbReference type="NCBI Taxonomy" id="35708"/>
    <lineage>
        <taxon>Eukaryota</taxon>
        <taxon>Viridiplantae</taxon>
        <taxon>Streptophyta</taxon>
        <taxon>Embryophyta</taxon>
        <taxon>Tracheophyta</taxon>
        <taxon>Spermatophyta</taxon>
        <taxon>Magnoliopsida</taxon>
        <taxon>Liliopsida</taxon>
        <taxon>Poales</taxon>
        <taxon>Poaceae</taxon>
        <taxon>PACMAD clade</taxon>
        <taxon>Arundinoideae</taxon>
        <taxon>Arundineae</taxon>
        <taxon>Arundo</taxon>
    </lineage>
</organism>
<reference evidence="2" key="2">
    <citation type="journal article" date="2015" name="Data Brief">
        <title>Shoot transcriptome of the giant reed, Arundo donax.</title>
        <authorList>
            <person name="Barrero R.A."/>
            <person name="Guerrero F.D."/>
            <person name="Moolhuijzen P."/>
            <person name="Goolsby J.A."/>
            <person name="Tidwell J."/>
            <person name="Bellgard S.E."/>
            <person name="Bellgard M.I."/>
        </authorList>
    </citation>
    <scope>NUCLEOTIDE SEQUENCE</scope>
    <source>
        <tissue evidence="2">Shoot tissue taken approximately 20 cm above the soil surface</tissue>
    </source>
</reference>
<proteinExistence type="predicted"/>
<protein>
    <submittedName>
        <fullName evidence="2">Uncharacterized protein</fullName>
    </submittedName>
</protein>
<dbReference type="EMBL" id="GBRH01166157">
    <property type="protein sequence ID" value="JAE31739.1"/>
    <property type="molecule type" value="Transcribed_RNA"/>
</dbReference>